<dbReference type="GeneID" id="84592074"/>
<name>A0AAJ8DZT1_ASPNG</name>
<sequence>MAIRASGEIAETLAESLISGWDITCAHHLTGRAFPDFGDPVRTVRRNAGENGIVCLSGLGGMGRNAPLPPDCIDCYPLCFLVVAEYAFIHLAVAHIAEQMSSMIVNQLQRRLQYLCQAVVLLCTRLIRREQDGVDRLTTAVMTSEHMVQKIICRSSGAISKRKRGILAGATADRSTKSA</sequence>
<gene>
    <name evidence="1" type="ORF">An09g05820</name>
</gene>
<dbReference type="KEGG" id="ang:An09g05820"/>
<accession>A0AAJ8DZT1</accession>
<dbReference type="AlphaFoldDB" id="A0AAJ8DZT1"/>
<reference evidence="1" key="1">
    <citation type="submission" date="2025-02" db="EMBL/GenBank/DDBJ databases">
        <authorList>
            <consortium name="NCBI Genome Project"/>
        </authorList>
    </citation>
    <scope>NUCLEOTIDE SEQUENCE</scope>
</reference>
<reference evidence="1" key="2">
    <citation type="submission" date="2025-08" db="UniProtKB">
        <authorList>
            <consortium name="RefSeq"/>
        </authorList>
    </citation>
    <scope>IDENTIFICATION</scope>
</reference>
<protein>
    <submittedName>
        <fullName evidence="1">Uncharacterized protein</fullName>
    </submittedName>
</protein>
<dbReference type="RefSeq" id="XP_059601446.1">
    <property type="nucleotide sequence ID" value="XM_059749859.1"/>
</dbReference>
<evidence type="ECO:0000313" key="1">
    <source>
        <dbReference type="RefSeq" id="XP_059601446.1"/>
    </source>
</evidence>
<organism evidence="1">
    <name type="scientific">Aspergillus niger</name>
    <dbReference type="NCBI Taxonomy" id="5061"/>
    <lineage>
        <taxon>Eukaryota</taxon>
        <taxon>Fungi</taxon>
        <taxon>Dikarya</taxon>
        <taxon>Ascomycota</taxon>
        <taxon>Pezizomycotina</taxon>
        <taxon>Eurotiomycetes</taxon>
        <taxon>Eurotiomycetidae</taxon>
        <taxon>Eurotiales</taxon>
        <taxon>Aspergillaceae</taxon>
        <taxon>Aspergillus</taxon>
        <taxon>Aspergillus subgen. Circumdati</taxon>
    </lineage>
</organism>
<proteinExistence type="predicted"/>
<dbReference type="VEuPathDB" id="FungiDB:An09g05820"/>